<evidence type="ECO:0000256" key="5">
    <source>
        <dbReference type="ARBA" id="ARBA00022692"/>
    </source>
</evidence>
<keyword evidence="3" id="KW-1003">Cell membrane</keyword>
<dbReference type="AlphaFoldDB" id="A0A0M7A982"/>
<organism evidence="11 12">
    <name type="scientific">Roseibium alexandrii</name>
    <dbReference type="NCBI Taxonomy" id="388408"/>
    <lineage>
        <taxon>Bacteria</taxon>
        <taxon>Pseudomonadati</taxon>
        <taxon>Pseudomonadota</taxon>
        <taxon>Alphaproteobacteria</taxon>
        <taxon>Hyphomicrobiales</taxon>
        <taxon>Stappiaceae</taxon>
        <taxon>Roseibium</taxon>
    </lineage>
</organism>
<protein>
    <submittedName>
        <fullName evidence="11">Inner membrane ABC transporter permease protein YejB</fullName>
    </submittedName>
</protein>
<evidence type="ECO:0000256" key="8">
    <source>
        <dbReference type="RuleBase" id="RU363032"/>
    </source>
</evidence>
<evidence type="ECO:0000313" key="11">
    <source>
        <dbReference type="EMBL" id="CTQ71429.1"/>
    </source>
</evidence>
<feature type="transmembrane region" description="Helical" evidence="8">
    <location>
        <begin position="12"/>
        <end position="35"/>
    </location>
</feature>
<accession>A0A0M7A982</accession>
<reference evidence="12" key="1">
    <citation type="submission" date="2015-07" db="EMBL/GenBank/DDBJ databases">
        <authorList>
            <person name="Rodrigo-Torres Lidia"/>
            <person name="Arahal R.David."/>
        </authorList>
    </citation>
    <scope>NUCLEOTIDE SEQUENCE [LARGE SCALE GENOMIC DNA]</scope>
    <source>
        <strain evidence="12">CECT 5112</strain>
    </source>
</reference>
<evidence type="ECO:0000259" key="10">
    <source>
        <dbReference type="PROSITE" id="PS50928"/>
    </source>
</evidence>
<dbReference type="SUPFAM" id="SSF161098">
    <property type="entry name" value="MetI-like"/>
    <property type="match status" value="1"/>
</dbReference>
<evidence type="ECO:0000256" key="9">
    <source>
        <dbReference type="SAM" id="MobiDB-lite"/>
    </source>
</evidence>
<dbReference type="PROSITE" id="PS50928">
    <property type="entry name" value="ABC_TM1"/>
    <property type="match status" value="1"/>
</dbReference>
<dbReference type="FunFam" id="1.10.3720.10:FF:000014">
    <property type="entry name" value="Microcin C ABC transporter permease YejB"/>
    <property type="match status" value="1"/>
</dbReference>
<evidence type="ECO:0000256" key="4">
    <source>
        <dbReference type="ARBA" id="ARBA00022519"/>
    </source>
</evidence>
<evidence type="ECO:0000256" key="7">
    <source>
        <dbReference type="ARBA" id="ARBA00023136"/>
    </source>
</evidence>
<evidence type="ECO:0000256" key="6">
    <source>
        <dbReference type="ARBA" id="ARBA00022989"/>
    </source>
</evidence>
<keyword evidence="12" id="KW-1185">Reference proteome</keyword>
<dbReference type="GO" id="GO:0042884">
    <property type="term" value="P:microcin transport"/>
    <property type="evidence" value="ECO:0007669"/>
    <property type="project" value="TreeGrafter"/>
</dbReference>
<sequence>MQRDKKTPMGAYILRRLLLMIPTLVGIMAINFFIIQFAPGGPVERVIAQISGTDVDATSRISGGGSDMGNIGNESSGASAGGGDSVTSKYRGAQGLDPEFIKELEAQFGFDKPPLERFLNMLWNYARFDFGDSYFRDIRILDLIAEKLPVSISLGLWMTLISYAVSIPLGIRKAVSDGSRFDVWTSGVIVVAYAIPGFLFAVLLIVLFAGGSFWDIFPLRGLVSDNWESLSWPERILDYFWHLALPLTAMVLSAFATTTLLTKNSFLDEIRKQYVITARAKGLTESQVLYGHVFRNAMLIVVAGFPGAFISSFFAGSLLIETIFSLDGLGLLGFESIINRDYAVVFATLYIFSLMGLLVNLISDLTYTWIDPRIDFESREV</sequence>
<comment type="subcellular location">
    <subcellularLocation>
        <location evidence="1">Cell inner membrane</location>
        <topology evidence="1">Multi-pass membrane protein</topology>
    </subcellularLocation>
    <subcellularLocation>
        <location evidence="8">Cell membrane</location>
        <topology evidence="8">Multi-pass membrane protein</topology>
    </subcellularLocation>
</comment>
<dbReference type="CDD" id="cd06261">
    <property type="entry name" value="TM_PBP2"/>
    <property type="match status" value="1"/>
</dbReference>
<comment type="similarity">
    <text evidence="8">Belongs to the binding-protein-dependent transport system permease family.</text>
</comment>
<keyword evidence="2 8" id="KW-0813">Transport</keyword>
<dbReference type="EMBL" id="CXWD01000010">
    <property type="protein sequence ID" value="CTQ71429.1"/>
    <property type="molecule type" value="Genomic_DNA"/>
</dbReference>
<feature type="transmembrane region" description="Helical" evidence="8">
    <location>
        <begin position="183"/>
        <end position="209"/>
    </location>
</feature>
<evidence type="ECO:0000256" key="3">
    <source>
        <dbReference type="ARBA" id="ARBA00022475"/>
    </source>
</evidence>
<keyword evidence="5 8" id="KW-0812">Transmembrane</keyword>
<dbReference type="NCBIfam" id="NF011712">
    <property type="entry name" value="PRK15133.1"/>
    <property type="match status" value="1"/>
</dbReference>
<feature type="region of interest" description="Disordered" evidence="9">
    <location>
        <begin position="58"/>
        <end position="85"/>
    </location>
</feature>
<dbReference type="Pfam" id="PF00528">
    <property type="entry name" value="BPD_transp_1"/>
    <property type="match status" value="1"/>
</dbReference>
<keyword evidence="7 8" id="KW-0472">Membrane</keyword>
<dbReference type="InterPro" id="IPR000515">
    <property type="entry name" value="MetI-like"/>
</dbReference>
<proteinExistence type="inferred from homology"/>
<evidence type="ECO:0000313" key="12">
    <source>
        <dbReference type="Proteomes" id="UP000053235"/>
    </source>
</evidence>
<gene>
    <name evidence="11" type="primary">yejB</name>
    <name evidence="11" type="ORF">LAX5112_02819</name>
</gene>
<keyword evidence="6 8" id="KW-1133">Transmembrane helix</keyword>
<keyword evidence="4" id="KW-0997">Cell inner membrane</keyword>
<feature type="transmembrane region" description="Helical" evidence="8">
    <location>
        <begin position="342"/>
        <end position="363"/>
    </location>
</feature>
<evidence type="ECO:0000256" key="2">
    <source>
        <dbReference type="ARBA" id="ARBA00022448"/>
    </source>
</evidence>
<dbReference type="InterPro" id="IPR035906">
    <property type="entry name" value="MetI-like_sf"/>
</dbReference>
<dbReference type="Gene3D" id="1.10.3720.10">
    <property type="entry name" value="MetI-like"/>
    <property type="match status" value="1"/>
</dbReference>
<evidence type="ECO:0000256" key="1">
    <source>
        <dbReference type="ARBA" id="ARBA00004429"/>
    </source>
</evidence>
<dbReference type="STRING" id="388408.LAX5112_02819"/>
<feature type="transmembrane region" description="Helical" evidence="8">
    <location>
        <begin position="150"/>
        <end position="171"/>
    </location>
</feature>
<feature type="transmembrane region" description="Helical" evidence="8">
    <location>
        <begin position="239"/>
        <end position="262"/>
    </location>
</feature>
<dbReference type="GO" id="GO:0005886">
    <property type="term" value="C:plasma membrane"/>
    <property type="evidence" value="ECO:0007669"/>
    <property type="project" value="UniProtKB-SubCell"/>
</dbReference>
<name>A0A0M7A982_9HYPH</name>
<dbReference type="Proteomes" id="UP000053235">
    <property type="component" value="Unassembled WGS sequence"/>
</dbReference>
<dbReference type="PANTHER" id="PTHR30465">
    <property type="entry name" value="INNER MEMBRANE ABC TRANSPORTER"/>
    <property type="match status" value="1"/>
</dbReference>
<feature type="domain" description="ABC transmembrane type-1" evidence="10">
    <location>
        <begin position="148"/>
        <end position="363"/>
    </location>
</feature>
<dbReference type="PANTHER" id="PTHR30465:SF66">
    <property type="entry name" value="INNER MEMBRANE ABC TRANSPORTER PERMEASE PROTEIN YEJB"/>
    <property type="match status" value="1"/>
</dbReference>
<feature type="transmembrane region" description="Helical" evidence="8">
    <location>
        <begin position="297"/>
        <end position="320"/>
    </location>
</feature>
<dbReference type="GO" id="GO:0055085">
    <property type="term" value="P:transmembrane transport"/>
    <property type="evidence" value="ECO:0007669"/>
    <property type="project" value="InterPro"/>
</dbReference>